<reference evidence="1 2" key="1">
    <citation type="submission" date="2020-01" db="EMBL/GenBank/DDBJ databases">
        <title>Spongiivirga citrea KCTC 32990T.</title>
        <authorList>
            <person name="Wang G."/>
        </authorList>
    </citation>
    <scope>NUCLEOTIDE SEQUENCE [LARGE SCALE GENOMIC DNA]</scope>
    <source>
        <strain evidence="1 2">KCTC 32990</strain>
    </source>
</reference>
<evidence type="ECO:0000313" key="1">
    <source>
        <dbReference type="EMBL" id="NER15733.1"/>
    </source>
</evidence>
<protein>
    <recommendedName>
        <fullName evidence="3">C_GCAxxG_C_C family protein</fullName>
    </recommendedName>
</protein>
<proteinExistence type="predicted"/>
<sequence>MNNTIRTHNDAKEIFKKCGTCSRTFAHILNREFDEVQINEEIALNPLAGGIMNQGHQCGMLWGSSLAIGAAAFRKFEDSEKAMYVAIKATQNIIQSFVETSGATNCKDLIGYDLTSVLGMAKFMIKTTLKGMKNTYCFNLAEEWAPKAIEVAENALSQGNDNTISPVNSCASQVVRKMGGNDEQCTTVAGFAGGLGLTGNACGALSAAIWMKMLDWCKANPEKKPPFFNNPTAKKILKRFKETTGNIMLCSEICGRKFKSVEDHTEYLNEGGCKELIDKLSKVQKVLL</sequence>
<comment type="caution">
    <text evidence="1">The sequence shown here is derived from an EMBL/GenBank/DDBJ whole genome shotgun (WGS) entry which is preliminary data.</text>
</comment>
<evidence type="ECO:0000313" key="2">
    <source>
        <dbReference type="Proteomes" id="UP000474296"/>
    </source>
</evidence>
<dbReference type="RefSeq" id="WP_164029004.1">
    <property type="nucleotide sequence ID" value="NZ_JAABOQ010000001.1"/>
</dbReference>
<accession>A0A6M0CFT7</accession>
<gene>
    <name evidence="1" type="ORF">GWK10_00835</name>
</gene>
<organism evidence="1 2">
    <name type="scientific">Spongiivirga citrea</name>
    <dbReference type="NCBI Taxonomy" id="1481457"/>
    <lineage>
        <taxon>Bacteria</taxon>
        <taxon>Pseudomonadati</taxon>
        <taxon>Bacteroidota</taxon>
        <taxon>Flavobacteriia</taxon>
        <taxon>Flavobacteriales</taxon>
        <taxon>Flavobacteriaceae</taxon>
        <taxon>Spongiivirga</taxon>
    </lineage>
</organism>
<name>A0A6M0CFT7_9FLAO</name>
<evidence type="ECO:0008006" key="3">
    <source>
        <dbReference type="Google" id="ProtNLM"/>
    </source>
</evidence>
<dbReference type="EMBL" id="JAABOQ010000001">
    <property type="protein sequence ID" value="NER15733.1"/>
    <property type="molecule type" value="Genomic_DNA"/>
</dbReference>
<dbReference type="Pfam" id="PF09719">
    <property type="entry name" value="C_GCAxxG_C_C"/>
    <property type="match status" value="2"/>
</dbReference>
<dbReference type="Proteomes" id="UP000474296">
    <property type="component" value="Unassembled WGS sequence"/>
</dbReference>
<keyword evidence="2" id="KW-1185">Reference proteome</keyword>
<dbReference type="InterPro" id="IPR010181">
    <property type="entry name" value="CGCAxxGCC_motif"/>
</dbReference>
<dbReference type="AlphaFoldDB" id="A0A6M0CFT7"/>